<reference evidence="3" key="1">
    <citation type="submission" date="2025-08" db="UniProtKB">
        <authorList>
            <consortium name="RefSeq"/>
        </authorList>
    </citation>
    <scope>IDENTIFICATION</scope>
    <source>
        <tissue evidence="3">Blood</tissue>
    </source>
</reference>
<dbReference type="AlphaFoldDB" id="A0A6I9ZFF5"/>
<feature type="compositionally biased region" description="Pro residues" evidence="1">
    <location>
        <begin position="25"/>
        <end position="65"/>
    </location>
</feature>
<proteinExistence type="predicted"/>
<dbReference type="RefSeq" id="XP_014917082.1">
    <property type="nucleotide sequence ID" value="XM_015061596.1"/>
</dbReference>
<keyword evidence="2" id="KW-1185">Reference proteome</keyword>
<accession>A0A6I9ZFF5</accession>
<feature type="compositionally biased region" description="Polar residues" evidence="1">
    <location>
        <begin position="103"/>
        <end position="112"/>
    </location>
</feature>
<feature type="region of interest" description="Disordered" evidence="1">
    <location>
        <begin position="1"/>
        <end position="112"/>
    </location>
</feature>
<evidence type="ECO:0000313" key="2">
    <source>
        <dbReference type="Proteomes" id="UP001652583"/>
    </source>
</evidence>
<sequence length="112" mass="11500">MAHVMASSKCRPKPEKPILWGQPEGTPPPYCPLYPSLPPAPPAAPASETPPEPAPSPEALPPLAPPASLDVTGSLGPNCIHPCWKATRRSGQGRQSLPAATPGSPTDATEGN</sequence>
<organism evidence="2 3">
    <name type="scientific">Acinonyx jubatus</name>
    <name type="common">Cheetah</name>
    <dbReference type="NCBI Taxonomy" id="32536"/>
    <lineage>
        <taxon>Eukaryota</taxon>
        <taxon>Metazoa</taxon>
        <taxon>Chordata</taxon>
        <taxon>Craniata</taxon>
        <taxon>Vertebrata</taxon>
        <taxon>Euteleostomi</taxon>
        <taxon>Mammalia</taxon>
        <taxon>Eutheria</taxon>
        <taxon>Laurasiatheria</taxon>
        <taxon>Carnivora</taxon>
        <taxon>Feliformia</taxon>
        <taxon>Felidae</taxon>
        <taxon>Felinae</taxon>
        <taxon>Acinonyx</taxon>
    </lineage>
</organism>
<protein>
    <submittedName>
        <fullName evidence="3">Uncharacterized protein LOC106965519</fullName>
    </submittedName>
</protein>
<dbReference type="KEGG" id="aju:106965519"/>
<dbReference type="Proteomes" id="UP001652583">
    <property type="component" value="Chromosome B3"/>
</dbReference>
<name>A0A6I9ZFF5_ACIJB</name>
<evidence type="ECO:0000313" key="3">
    <source>
        <dbReference type="RefSeq" id="XP_014917082.1"/>
    </source>
</evidence>
<dbReference type="GeneID" id="106965519"/>
<gene>
    <name evidence="3" type="primary">LOC106965519</name>
</gene>
<evidence type="ECO:0000256" key="1">
    <source>
        <dbReference type="SAM" id="MobiDB-lite"/>
    </source>
</evidence>